<dbReference type="Proteomes" id="UP000289954">
    <property type="component" value="Unassembled WGS sequence"/>
</dbReference>
<gene>
    <name evidence="3" type="ORF">CBZ_16670</name>
</gene>
<dbReference type="InterPro" id="IPR016181">
    <property type="entry name" value="Acyl_CoA_acyltransferase"/>
</dbReference>
<feature type="domain" description="N-acetyltransferase" evidence="2">
    <location>
        <begin position="16"/>
        <end position="195"/>
    </location>
</feature>
<dbReference type="InterPro" id="IPR000182">
    <property type="entry name" value="GNAT_dom"/>
</dbReference>
<dbReference type="AlphaFoldDB" id="A0A402DR78"/>
<dbReference type="PROSITE" id="PS51186">
    <property type="entry name" value="GNAT"/>
    <property type="match status" value="1"/>
</dbReference>
<evidence type="ECO:0000256" key="1">
    <source>
        <dbReference type="SAM" id="MobiDB-lite"/>
    </source>
</evidence>
<comment type="caution">
    <text evidence="3">The sequence shown here is derived from an EMBL/GenBank/DDBJ whole genome shotgun (WGS) entry which is preliminary data.</text>
</comment>
<name>A0A402DR78_9CELL</name>
<dbReference type="EMBL" id="BIMR01000112">
    <property type="protein sequence ID" value="GCE76611.1"/>
    <property type="molecule type" value="Genomic_DNA"/>
</dbReference>
<dbReference type="SUPFAM" id="SSF55729">
    <property type="entry name" value="Acyl-CoA N-acyltransferases (Nat)"/>
    <property type="match status" value="2"/>
</dbReference>
<keyword evidence="3" id="KW-0808">Transferase</keyword>
<dbReference type="Gene3D" id="3.40.630.30">
    <property type="match status" value="1"/>
</dbReference>
<proteinExistence type="predicted"/>
<reference evidence="3 4" key="1">
    <citation type="submission" date="2019-01" db="EMBL/GenBank/DDBJ databases">
        <title>Draft genome sequence of Cellulomonas takizawaensis strain TKZ-21.</title>
        <authorList>
            <person name="Yamamura H."/>
            <person name="Hayashi T."/>
            <person name="Hamada M."/>
            <person name="Serisawa Y."/>
            <person name="Matsuyama K."/>
            <person name="Nakagawa Y."/>
            <person name="Otoguro M."/>
            <person name="Yanagida F."/>
            <person name="Hayakawa M."/>
        </authorList>
    </citation>
    <scope>NUCLEOTIDE SEQUENCE [LARGE SCALE GENOMIC DNA]</scope>
    <source>
        <strain evidence="3 4">NBRC12680</strain>
    </source>
</reference>
<evidence type="ECO:0000313" key="3">
    <source>
        <dbReference type="EMBL" id="GCE76611.1"/>
    </source>
</evidence>
<evidence type="ECO:0000259" key="2">
    <source>
        <dbReference type="PROSITE" id="PS51186"/>
    </source>
</evidence>
<organism evidence="3 4">
    <name type="scientific">Cellulomonas biazotea</name>
    <dbReference type="NCBI Taxonomy" id="1709"/>
    <lineage>
        <taxon>Bacteria</taxon>
        <taxon>Bacillati</taxon>
        <taxon>Actinomycetota</taxon>
        <taxon>Actinomycetes</taxon>
        <taxon>Micrococcales</taxon>
        <taxon>Cellulomonadaceae</taxon>
        <taxon>Cellulomonas</taxon>
    </lineage>
</organism>
<feature type="region of interest" description="Disordered" evidence="1">
    <location>
        <begin position="124"/>
        <end position="151"/>
    </location>
</feature>
<sequence length="367" mass="40519">MHEVPVPASVDAPDAGPLLALTRVTNDVIAHEWGTRDYDRTPQEILGSLRDQAYVRKDRLLVTSDEDGPDGPAGTPLAYLAMNLPLRENTHTAHVEVGVLAPYRSRGIGGALHDEALRRAREAGRRALTGSTDQLDEPAEGPATLVPSTGTGRVAAQDPAVRFVASRGWQLEQVARRSVLPVPVDPDILARHRAAAQEHAGDEYRVVHWGSHAPDEWVDEYAKLNTRMSTDVPLGGLDFEEDVWDAERIRRTEAQFVDRGIELVVAAAEHVPTRTLAAYTTLMLPPDNEEFVHQEDTLVLKEHRGRRLGLLVKAANLQRLAEVRPAARRIATWNAEENSYMLRINIDLGFRPAGGSGEWQLRLDGTD</sequence>
<protein>
    <submittedName>
        <fullName evidence="3">N-acetyltransferase</fullName>
    </submittedName>
</protein>
<accession>A0A402DR78</accession>
<dbReference type="GO" id="GO:0016747">
    <property type="term" value="F:acyltransferase activity, transferring groups other than amino-acyl groups"/>
    <property type="evidence" value="ECO:0007669"/>
    <property type="project" value="InterPro"/>
</dbReference>
<evidence type="ECO:0000313" key="4">
    <source>
        <dbReference type="Proteomes" id="UP000289954"/>
    </source>
</evidence>
<dbReference type="Pfam" id="PF00583">
    <property type="entry name" value="Acetyltransf_1"/>
    <property type="match status" value="1"/>
</dbReference>
<keyword evidence="4" id="KW-1185">Reference proteome</keyword>